<evidence type="ECO:0008006" key="2">
    <source>
        <dbReference type="Google" id="ProtNLM"/>
    </source>
</evidence>
<sequence>SEYAIMYMLDAMAEPARKEELPNIIWALPQIGRDAIRPLAAALQTQDVAIKAEIIKALGEIGYPQSLACLKYVVENDDSAQLCDLAEQSIRQIDPAASKLGAAELFYQLAEKYYYHAESLAPVEDADLANIWFWDAAGERLVREKVDSRYFNELMAMRACEWALRADAEFGQAIGLWLAAYFKAESVGVDMPDYFGPGHADAFVYATTAGAEYLHQGLARAVKDKNAYIALGLVEALATTAGEKSLLYRLGIAQPL</sequence>
<organism evidence="1">
    <name type="scientific">marine sediment metagenome</name>
    <dbReference type="NCBI Taxonomy" id="412755"/>
    <lineage>
        <taxon>unclassified sequences</taxon>
        <taxon>metagenomes</taxon>
        <taxon>ecological metagenomes</taxon>
    </lineage>
</organism>
<evidence type="ECO:0000313" key="1">
    <source>
        <dbReference type="EMBL" id="GAG14622.1"/>
    </source>
</evidence>
<feature type="non-terminal residue" evidence="1">
    <location>
        <position position="1"/>
    </location>
</feature>
<feature type="non-terminal residue" evidence="1">
    <location>
        <position position="256"/>
    </location>
</feature>
<name>X0VU16_9ZZZZ</name>
<protein>
    <recommendedName>
        <fullName evidence="2">HEAT repeat domain-containing protein</fullName>
    </recommendedName>
</protein>
<dbReference type="EMBL" id="BARS01037638">
    <property type="protein sequence ID" value="GAG14622.1"/>
    <property type="molecule type" value="Genomic_DNA"/>
</dbReference>
<gene>
    <name evidence="1" type="ORF">S01H1_57692</name>
</gene>
<proteinExistence type="predicted"/>
<comment type="caution">
    <text evidence="1">The sequence shown here is derived from an EMBL/GenBank/DDBJ whole genome shotgun (WGS) entry which is preliminary data.</text>
</comment>
<dbReference type="Gene3D" id="1.25.10.10">
    <property type="entry name" value="Leucine-rich Repeat Variant"/>
    <property type="match status" value="1"/>
</dbReference>
<reference evidence="1" key="1">
    <citation type="journal article" date="2014" name="Front. Microbiol.">
        <title>High frequency of phylogenetically diverse reductive dehalogenase-homologous genes in deep subseafloor sedimentary metagenomes.</title>
        <authorList>
            <person name="Kawai M."/>
            <person name="Futagami T."/>
            <person name="Toyoda A."/>
            <person name="Takaki Y."/>
            <person name="Nishi S."/>
            <person name="Hori S."/>
            <person name="Arai W."/>
            <person name="Tsubouchi T."/>
            <person name="Morono Y."/>
            <person name="Uchiyama I."/>
            <person name="Ito T."/>
            <person name="Fujiyama A."/>
            <person name="Inagaki F."/>
            <person name="Takami H."/>
        </authorList>
    </citation>
    <scope>NUCLEOTIDE SEQUENCE</scope>
    <source>
        <strain evidence="1">Expedition CK06-06</strain>
    </source>
</reference>
<accession>X0VU16</accession>
<dbReference type="AlphaFoldDB" id="X0VU16"/>
<dbReference type="Pfam" id="PF13646">
    <property type="entry name" value="HEAT_2"/>
    <property type="match status" value="1"/>
</dbReference>
<dbReference type="InterPro" id="IPR011989">
    <property type="entry name" value="ARM-like"/>
</dbReference>